<feature type="chain" id="PRO_5002208983" description="HAT C-terminal dimerisation domain-containing protein" evidence="1">
    <location>
        <begin position="20"/>
        <end position="55"/>
    </location>
</feature>
<dbReference type="InterPro" id="IPR012337">
    <property type="entry name" value="RNaseH-like_sf"/>
</dbReference>
<dbReference type="EMBL" id="KN826376">
    <property type="protein sequence ID" value="KIK79106.1"/>
    <property type="molecule type" value="Genomic_DNA"/>
</dbReference>
<organism evidence="3 4">
    <name type="scientific">Paxillus rubicundulus Ve08.2h10</name>
    <dbReference type="NCBI Taxonomy" id="930991"/>
    <lineage>
        <taxon>Eukaryota</taxon>
        <taxon>Fungi</taxon>
        <taxon>Dikarya</taxon>
        <taxon>Basidiomycota</taxon>
        <taxon>Agaricomycotina</taxon>
        <taxon>Agaricomycetes</taxon>
        <taxon>Agaricomycetidae</taxon>
        <taxon>Boletales</taxon>
        <taxon>Paxilineae</taxon>
        <taxon>Paxillaceae</taxon>
        <taxon>Paxillus</taxon>
    </lineage>
</organism>
<dbReference type="Pfam" id="PF05699">
    <property type="entry name" value="Dimer_Tnp_hAT"/>
    <property type="match status" value="1"/>
</dbReference>
<reference evidence="4" key="2">
    <citation type="submission" date="2015-01" db="EMBL/GenBank/DDBJ databases">
        <title>Evolutionary Origins and Diversification of the Mycorrhizal Mutualists.</title>
        <authorList>
            <consortium name="DOE Joint Genome Institute"/>
            <consortium name="Mycorrhizal Genomics Consortium"/>
            <person name="Kohler A."/>
            <person name="Kuo A."/>
            <person name="Nagy L.G."/>
            <person name="Floudas D."/>
            <person name="Copeland A."/>
            <person name="Barry K.W."/>
            <person name="Cichocki N."/>
            <person name="Veneault-Fourrey C."/>
            <person name="LaButti K."/>
            <person name="Lindquist E.A."/>
            <person name="Lipzen A."/>
            <person name="Lundell T."/>
            <person name="Morin E."/>
            <person name="Murat C."/>
            <person name="Riley R."/>
            <person name="Ohm R."/>
            <person name="Sun H."/>
            <person name="Tunlid A."/>
            <person name="Henrissat B."/>
            <person name="Grigoriev I.V."/>
            <person name="Hibbett D.S."/>
            <person name="Martin F."/>
        </authorList>
    </citation>
    <scope>NUCLEOTIDE SEQUENCE [LARGE SCALE GENOMIC DNA]</scope>
    <source>
        <strain evidence="4">Ve08.2h10</strain>
    </source>
</reference>
<dbReference type="GO" id="GO:0046983">
    <property type="term" value="F:protein dimerization activity"/>
    <property type="evidence" value="ECO:0007669"/>
    <property type="project" value="InterPro"/>
</dbReference>
<evidence type="ECO:0000313" key="4">
    <source>
        <dbReference type="Proteomes" id="UP000054538"/>
    </source>
</evidence>
<dbReference type="InterPro" id="IPR008906">
    <property type="entry name" value="HATC_C_dom"/>
</dbReference>
<gene>
    <name evidence="3" type="ORF">PAXRUDRAFT_162175</name>
</gene>
<dbReference type="Proteomes" id="UP000054538">
    <property type="component" value="Unassembled WGS sequence"/>
</dbReference>
<dbReference type="OrthoDB" id="3241084at2759"/>
<feature type="signal peptide" evidence="1">
    <location>
        <begin position="1"/>
        <end position="19"/>
    </location>
</feature>
<proteinExistence type="predicted"/>
<dbReference type="AlphaFoldDB" id="A0A0D0D632"/>
<evidence type="ECO:0000259" key="2">
    <source>
        <dbReference type="Pfam" id="PF05699"/>
    </source>
</evidence>
<keyword evidence="4" id="KW-1185">Reference proteome</keyword>
<protein>
    <recommendedName>
        <fullName evidence="2">HAT C-terminal dimerisation domain-containing protein</fullName>
    </recommendedName>
</protein>
<dbReference type="InParanoid" id="A0A0D0D632"/>
<dbReference type="HOGENOM" id="CLU_009123_15_4_1"/>
<reference evidence="3 4" key="1">
    <citation type="submission" date="2014-04" db="EMBL/GenBank/DDBJ databases">
        <authorList>
            <consortium name="DOE Joint Genome Institute"/>
            <person name="Kuo A."/>
            <person name="Kohler A."/>
            <person name="Jargeat P."/>
            <person name="Nagy L.G."/>
            <person name="Floudas D."/>
            <person name="Copeland A."/>
            <person name="Barry K.W."/>
            <person name="Cichocki N."/>
            <person name="Veneault-Fourrey C."/>
            <person name="LaButti K."/>
            <person name="Lindquist E.A."/>
            <person name="Lipzen A."/>
            <person name="Lundell T."/>
            <person name="Morin E."/>
            <person name="Murat C."/>
            <person name="Sun H."/>
            <person name="Tunlid A."/>
            <person name="Henrissat B."/>
            <person name="Grigoriev I.V."/>
            <person name="Hibbett D.S."/>
            <person name="Martin F."/>
            <person name="Nordberg H.P."/>
            <person name="Cantor M.N."/>
            <person name="Hua S.X."/>
        </authorList>
    </citation>
    <scope>NUCLEOTIDE SEQUENCE [LARGE SCALE GENOMIC DNA]</scope>
    <source>
        <strain evidence="3 4">Ve08.2h10</strain>
    </source>
</reference>
<evidence type="ECO:0000256" key="1">
    <source>
        <dbReference type="SAM" id="SignalP"/>
    </source>
</evidence>
<feature type="non-terminal residue" evidence="3">
    <location>
        <position position="1"/>
    </location>
</feature>
<sequence length="55" mass="6096">TFPLLYCIALDVLPIQALAVPCEHVFSSGKDTETAWQNSLSPNAMEILQILKFAF</sequence>
<accession>A0A0D0D632</accession>
<feature type="domain" description="HAT C-terminal dimerisation" evidence="2">
    <location>
        <begin position="2"/>
        <end position="52"/>
    </location>
</feature>
<evidence type="ECO:0000313" key="3">
    <source>
        <dbReference type="EMBL" id="KIK79106.1"/>
    </source>
</evidence>
<dbReference type="SUPFAM" id="SSF53098">
    <property type="entry name" value="Ribonuclease H-like"/>
    <property type="match status" value="1"/>
</dbReference>
<keyword evidence="1" id="KW-0732">Signal</keyword>
<name>A0A0D0D632_9AGAM</name>